<feature type="transmembrane region" description="Helical" evidence="10">
    <location>
        <begin position="27"/>
        <end position="47"/>
    </location>
</feature>
<keyword evidence="3" id="KW-0679">Respiratory chain</keyword>
<evidence type="ECO:0000256" key="5">
    <source>
        <dbReference type="ARBA" id="ARBA00022759"/>
    </source>
</evidence>
<dbReference type="Pfam" id="PF00115">
    <property type="entry name" value="COX1"/>
    <property type="match status" value="1"/>
</dbReference>
<dbReference type="PRINTS" id="PR01165">
    <property type="entry name" value="CYCOXIDASEI"/>
</dbReference>
<evidence type="ECO:0000256" key="2">
    <source>
        <dbReference type="ARBA" id="ARBA00010468"/>
    </source>
</evidence>
<comment type="similarity">
    <text evidence="1">In the C-terminal section; belongs to the LAGLIDADG endonuclease family.</text>
</comment>
<keyword evidence="7" id="KW-0404">Intron homing</keyword>
<protein>
    <recommendedName>
        <fullName evidence="11">Cytochrome oxidase subunit I profile domain-containing protein</fullName>
    </recommendedName>
</protein>
<dbReference type="PROSITE" id="PS50855">
    <property type="entry name" value="COX1"/>
    <property type="match status" value="1"/>
</dbReference>
<sequence>MLLTDRNFNTSFYDPAGGGDPVLYQHLFWFFGHPEVYILIIPGFGIVSHIVSTFSGKPIFGYLGMVYAMFSIGILGFLVWSLLKLVGLLHCEMEVINIAICWNSLVLTSTFESKNLVSYTQSAGNLYTTCLRSSSETICDTSRNFEMFNKYSNKVISNEWLTWFIGFSEGDGAILNNRGKAKFVLTQKEGAILHHIQKVLGFGIVRECKGYYRFIVKDTNNILLLVYIFNGNLVLSQRQRQLGEWINTLNIKENLNLALNPIMLKPTLSDAWLSGFTDAEGCFNIRIGARLHTITGYRVSLRFFLDQKNAESTLLFIRNL</sequence>
<name>A0A417YC69_9BACI</name>
<comment type="caution">
    <text evidence="12">The sequence shown here is derived from an EMBL/GenBank/DDBJ whole genome shotgun (WGS) entry which is preliminary data.</text>
</comment>
<keyword evidence="6" id="KW-0378">Hydrolase</keyword>
<keyword evidence="13" id="KW-1185">Reference proteome</keyword>
<keyword evidence="3" id="KW-0813">Transport</keyword>
<feature type="transmembrane region" description="Helical" evidence="10">
    <location>
        <begin position="59"/>
        <end position="83"/>
    </location>
</feature>
<dbReference type="Proteomes" id="UP000284416">
    <property type="component" value="Unassembled WGS sequence"/>
</dbReference>
<dbReference type="GO" id="GO:0004129">
    <property type="term" value="F:cytochrome-c oxidase activity"/>
    <property type="evidence" value="ECO:0007669"/>
    <property type="project" value="InterPro"/>
</dbReference>
<dbReference type="GO" id="GO:0009060">
    <property type="term" value="P:aerobic respiration"/>
    <property type="evidence" value="ECO:0007669"/>
    <property type="project" value="InterPro"/>
</dbReference>
<dbReference type="Gene3D" id="1.20.210.10">
    <property type="entry name" value="Cytochrome c oxidase-like, subunit I domain"/>
    <property type="match status" value="1"/>
</dbReference>
<evidence type="ECO:0000256" key="1">
    <source>
        <dbReference type="ARBA" id="ARBA00009332"/>
    </source>
</evidence>
<dbReference type="GO" id="GO:0022904">
    <property type="term" value="P:respiratory electron transport chain"/>
    <property type="evidence" value="ECO:0007669"/>
    <property type="project" value="TreeGrafter"/>
</dbReference>
<dbReference type="GO" id="GO:0015990">
    <property type="term" value="P:electron transport coupled proton transport"/>
    <property type="evidence" value="ECO:0007669"/>
    <property type="project" value="TreeGrafter"/>
</dbReference>
<keyword evidence="4" id="KW-0540">Nuclease</keyword>
<dbReference type="GO" id="GO:0006314">
    <property type="term" value="P:intron homing"/>
    <property type="evidence" value="ECO:0007669"/>
    <property type="project" value="UniProtKB-KW"/>
</dbReference>
<evidence type="ECO:0000256" key="7">
    <source>
        <dbReference type="ARBA" id="ARBA00022886"/>
    </source>
</evidence>
<organism evidence="12 13">
    <name type="scientific">Neobacillus notoginsengisoli</name>
    <dbReference type="NCBI Taxonomy" id="1578198"/>
    <lineage>
        <taxon>Bacteria</taxon>
        <taxon>Bacillati</taxon>
        <taxon>Bacillota</taxon>
        <taxon>Bacilli</taxon>
        <taxon>Bacillales</taxon>
        <taxon>Bacillaceae</taxon>
        <taxon>Neobacillus</taxon>
    </lineage>
</organism>
<proteinExistence type="inferred from homology"/>
<gene>
    <name evidence="12" type="ORF">D1B31_23810</name>
</gene>
<keyword evidence="10" id="KW-1133">Transmembrane helix</keyword>
<dbReference type="PANTHER" id="PTHR10422">
    <property type="entry name" value="CYTOCHROME C OXIDASE SUBUNIT 1"/>
    <property type="match status" value="1"/>
</dbReference>
<dbReference type="GO" id="GO:0016020">
    <property type="term" value="C:membrane"/>
    <property type="evidence" value="ECO:0007669"/>
    <property type="project" value="InterPro"/>
</dbReference>
<dbReference type="AlphaFoldDB" id="A0A417YC69"/>
<evidence type="ECO:0000313" key="12">
    <source>
        <dbReference type="EMBL" id="RHW30283.1"/>
    </source>
</evidence>
<dbReference type="InterPro" id="IPR004860">
    <property type="entry name" value="LAGLIDADG_dom"/>
</dbReference>
<dbReference type="GO" id="GO:0020037">
    <property type="term" value="F:heme binding"/>
    <property type="evidence" value="ECO:0007669"/>
    <property type="project" value="InterPro"/>
</dbReference>
<accession>A0A417YC69</accession>
<evidence type="ECO:0000256" key="3">
    <source>
        <dbReference type="ARBA" id="ARBA00022660"/>
    </source>
</evidence>
<dbReference type="InterPro" id="IPR023616">
    <property type="entry name" value="Cyt_c_oxase-like_su1_dom"/>
</dbReference>
<dbReference type="Gene3D" id="3.10.28.10">
    <property type="entry name" value="Homing endonucleases"/>
    <property type="match status" value="2"/>
</dbReference>
<evidence type="ECO:0000256" key="6">
    <source>
        <dbReference type="ARBA" id="ARBA00022801"/>
    </source>
</evidence>
<evidence type="ECO:0000256" key="9">
    <source>
        <dbReference type="ARBA" id="ARBA00025218"/>
    </source>
</evidence>
<dbReference type="InterPro" id="IPR036927">
    <property type="entry name" value="Cyt_c_oxase-like_su1_sf"/>
</dbReference>
<dbReference type="Pfam" id="PF00961">
    <property type="entry name" value="LAGLIDADG_1"/>
    <property type="match status" value="2"/>
</dbReference>
<evidence type="ECO:0000259" key="11">
    <source>
        <dbReference type="PROSITE" id="PS50855"/>
    </source>
</evidence>
<dbReference type="PANTHER" id="PTHR10422:SF18">
    <property type="entry name" value="CYTOCHROME C OXIDASE SUBUNIT 1"/>
    <property type="match status" value="1"/>
</dbReference>
<keyword evidence="10" id="KW-0812">Transmembrane</keyword>
<dbReference type="GO" id="GO:0004519">
    <property type="term" value="F:endonuclease activity"/>
    <property type="evidence" value="ECO:0007669"/>
    <property type="project" value="UniProtKB-KW"/>
</dbReference>
<dbReference type="SUPFAM" id="SSF55608">
    <property type="entry name" value="Homing endonucleases"/>
    <property type="match status" value="2"/>
</dbReference>
<dbReference type="SUPFAM" id="SSF81442">
    <property type="entry name" value="Cytochrome c oxidase subunit I-like"/>
    <property type="match status" value="1"/>
</dbReference>
<comment type="similarity">
    <text evidence="2">In the N-terminal section; belongs to the heme-copper respiratory oxidase family.</text>
</comment>
<keyword evidence="8" id="KW-0249">Electron transport</keyword>
<dbReference type="EMBL" id="QWEG01000050">
    <property type="protein sequence ID" value="RHW30283.1"/>
    <property type="molecule type" value="Genomic_DNA"/>
</dbReference>
<evidence type="ECO:0000256" key="8">
    <source>
        <dbReference type="ARBA" id="ARBA00022982"/>
    </source>
</evidence>
<comment type="function">
    <text evidence="9">Cytochrome c oxidase is the component of the respiratory chain that catalyzes the reduction of oxygen to water. Subunits 1-3 form the functional core of the enzyme complex. CO I is the catalytic subunit of the enzyme. Electrons originating in cytochrome c are transferred via the copper A center of subunit 2 and heme A of subunit 1 to the bimetallic center formed by heme A3 and copper B.</text>
</comment>
<dbReference type="InterPro" id="IPR027434">
    <property type="entry name" value="Homing_endonucl"/>
</dbReference>
<dbReference type="InterPro" id="IPR000883">
    <property type="entry name" value="Cyt_C_Oxase_1"/>
</dbReference>
<evidence type="ECO:0000256" key="10">
    <source>
        <dbReference type="SAM" id="Phobius"/>
    </source>
</evidence>
<evidence type="ECO:0000256" key="4">
    <source>
        <dbReference type="ARBA" id="ARBA00022722"/>
    </source>
</evidence>
<reference evidence="12 13" key="1">
    <citation type="journal article" date="2017" name="Int. J. Syst. Evol. Microbiol.">
        <title>Bacillus notoginsengisoli sp. nov., a novel bacterium isolated from the rhizosphere of Panax notoginseng.</title>
        <authorList>
            <person name="Zhang M.Y."/>
            <person name="Cheng J."/>
            <person name="Cai Y."/>
            <person name="Zhang T.Y."/>
            <person name="Wu Y.Y."/>
            <person name="Manikprabhu D."/>
            <person name="Li W.J."/>
            <person name="Zhang Y.X."/>
        </authorList>
    </citation>
    <scope>NUCLEOTIDE SEQUENCE [LARGE SCALE GENOMIC DNA]</scope>
    <source>
        <strain evidence="12 13">JCM 30743</strain>
    </source>
</reference>
<keyword evidence="10" id="KW-0472">Membrane</keyword>
<dbReference type="GO" id="GO:0016787">
    <property type="term" value="F:hydrolase activity"/>
    <property type="evidence" value="ECO:0007669"/>
    <property type="project" value="UniProtKB-KW"/>
</dbReference>
<evidence type="ECO:0000313" key="13">
    <source>
        <dbReference type="Proteomes" id="UP000284416"/>
    </source>
</evidence>
<feature type="domain" description="Cytochrome oxidase subunit I profile" evidence="11">
    <location>
        <begin position="1"/>
        <end position="80"/>
    </location>
</feature>
<feature type="non-terminal residue" evidence="12">
    <location>
        <position position="320"/>
    </location>
</feature>
<keyword evidence="5" id="KW-0255">Endonuclease</keyword>